<dbReference type="OrthoDB" id="1862401at2759"/>
<comment type="similarity">
    <text evidence="1">Belongs to the fasciclin-like AGP family.</text>
</comment>
<dbReference type="GO" id="GO:0016740">
    <property type="term" value="F:transferase activity"/>
    <property type="evidence" value="ECO:0007669"/>
    <property type="project" value="UniProtKB-KW"/>
</dbReference>
<dbReference type="Pfam" id="PF02458">
    <property type="entry name" value="Transferase"/>
    <property type="match status" value="1"/>
</dbReference>
<dbReference type="Gene3D" id="2.30.180.10">
    <property type="entry name" value="FAS1 domain"/>
    <property type="match status" value="1"/>
</dbReference>
<evidence type="ECO:0000259" key="3">
    <source>
        <dbReference type="PROSITE" id="PS50213"/>
    </source>
</evidence>
<dbReference type="InterPro" id="IPR051283">
    <property type="entry name" value="Sec_Metabolite_Acyltrans"/>
</dbReference>
<keyword evidence="2" id="KW-0808">Transferase</keyword>
<dbReference type="AlphaFoldDB" id="A0A9D5D280"/>
<dbReference type="Proteomes" id="UP001085076">
    <property type="component" value="Miscellaneous, Linkage group lg01"/>
</dbReference>
<proteinExistence type="inferred from homology"/>
<feature type="domain" description="FAS1" evidence="3">
    <location>
        <begin position="439"/>
        <end position="579"/>
    </location>
</feature>
<dbReference type="PANTHER" id="PTHR31896">
    <property type="entry name" value="FAMILY REGULATORY PROTEIN, PUTATIVE (AFU_ORTHOLOGUE AFUA_3G14730)-RELATED"/>
    <property type="match status" value="1"/>
</dbReference>
<evidence type="ECO:0000256" key="2">
    <source>
        <dbReference type="ARBA" id="ARBA00022679"/>
    </source>
</evidence>
<dbReference type="Pfam" id="PF02469">
    <property type="entry name" value="Fasciclin"/>
    <property type="match status" value="1"/>
</dbReference>
<dbReference type="InterPro" id="IPR000782">
    <property type="entry name" value="FAS1_domain"/>
</dbReference>
<dbReference type="Gene3D" id="3.30.559.10">
    <property type="entry name" value="Chloramphenicol acetyltransferase-like domain"/>
    <property type="match status" value="2"/>
</dbReference>
<gene>
    <name evidence="4" type="ORF">J5N97_002437</name>
</gene>
<name>A0A9D5D280_9LILI</name>
<dbReference type="InterPro" id="IPR036378">
    <property type="entry name" value="FAS1_dom_sf"/>
</dbReference>
<organism evidence="4 5">
    <name type="scientific">Dioscorea zingiberensis</name>
    <dbReference type="NCBI Taxonomy" id="325984"/>
    <lineage>
        <taxon>Eukaryota</taxon>
        <taxon>Viridiplantae</taxon>
        <taxon>Streptophyta</taxon>
        <taxon>Embryophyta</taxon>
        <taxon>Tracheophyta</taxon>
        <taxon>Spermatophyta</taxon>
        <taxon>Magnoliopsida</taxon>
        <taxon>Liliopsida</taxon>
        <taxon>Dioscoreales</taxon>
        <taxon>Dioscoreaceae</taxon>
        <taxon>Dioscorea</taxon>
    </lineage>
</organism>
<comment type="caution">
    <text evidence="4">The sequence shown here is derived from an EMBL/GenBank/DDBJ whole genome shotgun (WGS) entry which is preliminary data.</text>
</comment>
<keyword evidence="5" id="KW-1185">Reference proteome</keyword>
<dbReference type="InterPro" id="IPR023213">
    <property type="entry name" value="CAT-like_dom_sf"/>
</dbReference>
<protein>
    <recommendedName>
        <fullName evidence="3">FAS1 domain-containing protein</fullName>
    </recommendedName>
</protein>
<evidence type="ECO:0000313" key="5">
    <source>
        <dbReference type="Proteomes" id="UP001085076"/>
    </source>
</evidence>
<dbReference type="SUPFAM" id="SSF52777">
    <property type="entry name" value="CoA-dependent acyltransferases"/>
    <property type="match status" value="1"/>
</dbReference>
<sequence>MEDLKLSVSDLPMLSCHYIQKGLLFSQPPLPISILLSLLSHSLSRALTLFPALAGRLTTRSDHRIFITCNDAGTDFIHAMAPTLTIADLLPACSSSDVPKSFKDFFTLDYTLSYHGHFQPLSAFQVTELGDGGLFIGCTVNHAIVDGTSFWNFFNSWAELCRNGGVTVSRTPDFRRNYFGDSEAVLRFPDSTGPKITFSVDDPIRERIFHFSREAIAKLKAKANNHHTSFKQASNGAMAEMYGKQVHDRKVDEISSFQSLSALLWMSVTRARARSKRLTTESSTTFRMAVNCRHRLVPAVDAYYFGNAIQSIPTTASVGDVVAKGLKWAAGQLHKNVLAYNDERVRKGAAEWEAAPRCFPLGNPDGAGITMGSSPRFPMYDNDFGWGRPLAVRSGRANKFDGKLSAFPGRDGDGSVDLEVCLAPETMAGILEDDEFMHLPDVSQVMSGRRTTGEEVSLGLLGDMMVGMLPGDLAFTVFVPSEAAFESILKLRATDGLVKDKINNTYAVLSCVMGFSAVPQHLSSVAVPFNGEISLYSVSGFRLHAWRSSDGALLVNNVSSERVDLRKDEIIVHVMRGVLMDAEFEQSFSSPDYED</sequence>
<dbReference type="SUPFAM" id="SSF82153">
    <property type="entry name" value="FAS1 domain"/>
    <property type="match status" value="1"/>
</dbReference>
<reference evidence="4" key="2">
    <citation type="journal article" date="2022" name="Hortic Res">
        <title>The genome of Dioscorea zingiberensis sheds light on the biosynthesis, origin and evolution of the medicinally important diosgenin saponins.</title>
        <authorList>
            <person name="Li Y."/>
            <person name="Tan C."/>
            <person name="Li Z."/>
            <person name="Guo J."/>
            <person name="Li S."/>
            <person name="Chen X."/>
            <person name="Wang C."/>
            <person name="Dai X."/>
            <person name="Yang H."/>
            <person name="Song W."/>
            <person name="Hou L."/>
            <person name="Xu J."/>
            <person name="Tong Z."/>
            <person name="Xu A."/>
            <person name="Yuan X."/>
            <person name="Wang W."/>
            <person name="Yang Q."/>
            <person name="Chen L."/>
            <person name="Sun Z."/>
            <person name="Wang K."/>
            <person name="Pan B."/>
            <person name="Chen J."/>
            <person name="Bao Y."/>
            <person name="Liu F."/>
            <person name="Qi X."/>
            <person name="Gang D.R."/>
            <person name="Wen J."/>
            <person name="Li J."/>
        </authorList>
    </citation>
    <scope>NUCLEOTIDE SEQUENCE</scope>
    <source>
        <strain evidence="4">Dzin_1.0</strain>
    </source>
</reference>
<accession>A0A9D5D280</accession>
<evidence type="ECO:0000313" key="4">
    <source>
        <dbReference type="EMBL" id="KAJ0984081.1"/>
    </source>
</evidence>
<dbReference type="PROSITE" id="PS50213">
    <property type="entry name" value="FAS1"/>
    <property type="match status" value="1"/>
</dbReference>
<evidence type="ECO:0000256" key="1">
    <source>
        <dbReference type="ARBA" id="ARBA00007843"/>
    </source>
</evidence>
<reference evidence="4" key="1">
    <citation type="submission" date="2021-03" db="EMBL/GenBank/DDBJ databases">
        <authorList>
            <person name="Li Z."/>
            <person name="Yang C."/>
        </authorList>
    </citation>
    <scope>NUCLEOTIDE SEQUENCE</scope>
    <source>
        <strain evidence="4">Dzin_1.0</strain>
        <tissue evidence="4">Leaf</tissue>
    </source>
</reference>
<dbReference type="PANTHER" id="PTHR31896:SF64">
    <property type="entry name" value="TRICHOTHECENE 3-O-ACETYLTRANSFERASE"/>
    <property type="match status" value="1"/>
</dbReference>
<dbReference type="EMBL" id="JAGGNH010000001">
    <property type="protein sequence ID" value="KAJ0984081.1"/>
    <property type="molecule type" value="Genomic_DNA"/>
</dbReference>